<comment type="similarity">
    <text evidence="2 3">Belongs to the peptidase M14 family.</text>
</comment>
<dbReference type="OrthoDB" id="10253041at2759"/>
<dbReference type="PROSITE" id="PS52035">
    <property type="entry name" value="PEPTIDASE_M14"/>
    <property type="match status" value="1"/>
</dbReference>
<gene>
    <name evidence="6" type="ORF">PECAL_1P28890</name>
</gene>
<organism evidence="6 7">
    <name type="scientific">Pelagomonas calceolata</name>
    <dbReference type="NCBI Taxonomy" id="35677"/>
    <lineage>
        <taxon>Eukaryota</taxon>
        <taxon>Sar</taxon>
        <taxon>Stramenopiles</taxon>
        <taxon>Ochrophyta</taxon>
        <taxon>Pelagophyceae</taxon>
        <taxon>Pelagomonadales</taxon>
        <taxon>Pelagomonadaceae</taxon>
        <taxon>Pelagomonas</taxon>
    </lineage>
</organism>
<evidence type="ECO:0000259" key="5">
    <source>
        <dbReference type="PROSITE" id="PS52035"/>
    </source>
</evidence>
<dbReference type="Pfam" id="PF18027">
    <property type="entry name" value="Pepdidase_M14_N"/>
    <property type="match status" value="1"/>
</dbReference>
<evidence type="ECO:0000256" key="4">
    <source>
        <dbReference type="SAM" id="MobiDB-lite"/>
    </source>
</evidence>
<feature type="region of interest" description="Disordered" evidence="4">
    <location>
        <begin position="456"/>
        <end position="481"/>
    </location>
</feature>
<dbReference type="GO" id="GO:0004181">
    <property type="term" value="F:metallocarboxypeptidase activity"/>
    <property type="evidence" value="ECO:0007669"/>
    <property type="project" value="InterPro"/>
</dbReference>
<dbReference type="InterPro" id="IPR000834">
    <property type="entry name" value="Peptidase_M14"/>
</dbReference>
<proteinExistence type="inferred from homology"/>
<keyword evidence="7" id="KW-1185">Reference proteome</keyword>
<evidence type="ECO:0000313" key="7">
    <source>
        <dbReference type="Proteomes" id="UP000789595"/>
    </source>
</evidence>
<dbReference type="PANTHER" id="PTHR12756">
    <property type="entry name" value="CYTOSOLIC CARBOXYPEPTIDASE"/>
    <property type="match status" value="1"/>
</dbReference>
<evidence type="ECO:0000256" key="2">
    <source>
        <dbReference type="ARBA" id="ARBA00005988"/>
    </source>
</evidence>
<name>A0A8J2WSA0_9STRA</name>
<feature type="domain" description="Peptidase M14" evidence="5">
    <location>
        <begin position="158"/>
        <end position="496"/>
    </location>
</feature>
<reference evidence="6" key="1">
    <citation type="submission" date="2021-11" db="EMBL/GenBank/DDBJ databases">
        <authorList>
            <consortium name="Genoscope - CEA"/>
            <person name="William W."/>
        </authorList>
    </citation>
    <scope>NUCLEOTIDE SEQUENCE</scope>
</reference>
<protein>
    <recommendedName>
        <fullName evidence="5">Peptidase M14 domain-containing protein</fullName>
    </recommendedName>
</protein>
<sequence length="622" mass="69906">MDRPPPPSLTDHDADGLVFNSSFDHANLKHAERARDGAWDLTMAKDAENTSNEKRSSTWFYFRVRDEREGPKRQARFRFAGMARQGQLYKHGHRPVVRRMKDKQQLGNEKCWSTLTGSGGWKRLNNCSYRDQGDRTGDLQFDYLFGEKGDEVEFAFCFPYAYEESLATHREVLKRVTGDIVVYNELLCFSAEGRRIEMLTVTDNHGADKREEDLLYDHADVASTSHLFPEVRDGTATRPPRYPEKAEVIISARVHPGETPASFVLDGLLELLLRPDDRRAKVLRRNYVFRFIPQLNPDGVHRGHYRHDSYGVNLNRVYWPSPDSEKAPAQAALMVLAKAASTRPKGLALFVDLHAHASKRGVFIYGNHLEDTEQHIENRLYALLLSVNSSHFDYHACNFSKEHMLRCDGPSAATPGASAEGSARVACMRYTGLARAYTLECNYNCGRLTNNVPKASGEGAQRGASPERPATITPEPFTPDSWREVGRALGASLLDVAGTNPWDRVKQSRYKNVQLARRFIEDQTVRKRAGAVALAVHSVARMSSLRTRKAARESTSTEDIRKLAADARRAVAAARPKEKEEVTLPRLPITKRGRKATSKVRAALRMNAANVGRATFVASRSR</sequence>
<evidence type="ECO:0000313" key="6">
    <source>
        <dbReference type="EMBL" id="CAH0366397.1"/>
    </source>
</evidence>
<accession>A0A8J2WSA0</accession>
<dbReference type="Gene3D" id="2.60.40.3120">
    <property type="match status" value="1"/>
</dbReference>
<dbReference type="GO" id="GO:0008270">
    <property type="term" value="F:zinc ion binding"/>
    <property type="evidence" value="ECO:0007669"/>
    <property type="project" value="InterPro"/>
</dbReference>
<dbReference type="SUPFAM" id="SSF53187">
    <property type="entry name" value="Zn-dependent exopeptidases"/>
    <property type="match status" value="1"/>
</dbReference>
<dbReference type="GO" id="GO:0006508">
    <property type="term" value="P:proteolysis"/>
    <property type="evidence" value="ECO:0007669"/>
    <property type="project" value="InterPro"/>
</dbReference>
<evidence type="ECO:0000256" key="1">
    <source>
        <dbReference type="ARBA" id="ARBA00001947"/>
    </source>
</evidence>
<dbReference type="EMBL" id="CAKKNE010000001">
    <property type="protein sequence ID" value="CAH0366397.1"/>
    <property type="molecule type" value="Genomic_DNA"/>
</dbReference>
<evidence type="ECO:0000256" key="3">
    <source>
        <dbReference type="PROSITE-ProRule" id="PRU01379"/>
    </source>
</evidence>
<comment type="caution">
    <text evidence="6">The sequence shown here is derived from an EMBL/GenBank/DDBJ whole genome shotgun (WGS) entry which is preliminary data.</text>
</comment>
<dbReference type="PANTHER" id="PTHR12756:SF12">
    <property type="entry name" value="CYTOSOLIC CARBOXYPEPTIDASE-LIKE PROTEIN 5"/>
    <property type="match status" value="1"/>
</dbReference>
<dbReference type="Pfam" id="PF00246">
    <property type="entry name" value="Peptidase_M14"/>
    <property type="match status" value="1"/>
</dbReference>
<dbReference type="Gene3D" id="3.40.630.10">
    <property type="entry name" value="Zn peptidases"/>
    <property type="match status" value="1"/>
</dbReference>
<dbReference type="InterPro" id="IPR040626">
    <property type="entry name" value="Pepdidase_M14_N"/>
</dbReference>
<dbReference type="AlphaFoldDB" id="A0A8J2WSA0"/>
<dbReference type="Proteomes" id="UP000789595">
    <property type="component" value="Unassembled WGS sequence"/>
</dbReference>
<comment type="cofactor">
    <cofactor evidence="1">
        <name>Zn(2+)</name>
        <dbReference type="ChEBI" id="CHEBI:29105"/>
    </cofactor>
</comment>
<dbReference type="InterPro" id="IPR050821">
    <property type="entry name" value="Cytosolic_carboxypeptidase"/>
</dbReference>
<feature type="active site" description="Proton donor/acceptor" evidence="3">
    <location>
        <position position="440"/>
    </location>
</feature>